<dbReference type="Gene3D" id="2.70.70.10">
    <property type="entry name" value="Glucose Permease (Domain IIA)"/>
    <property type="match status" value="1"/>
</dbReference>
<dbReference type="PANTHER" id="PTHR21666">
    <property type="entry name" value="PEPTIDASE-RELATED"/>
    <property type="match status" value="1"/>
</dbReference>
<dbReference type="InterPro" id="IPR016047">
    <property type="entry name" value="M23ase_b-sheet_dom"/>
</dbReference>
<dbReference type="Pfam" id="PF01551">
    <property type="entry name" value="Peptidase_M23"/>
    <property type="match status" value="1"/>
</dbReference>
<keyword evidence="1" id="KW-1133">Transmembrane helix</keyword>
<accession>A0A9D9EC11</accession>
<reference evidence="3" key="2">
    <citation type="journal article" date="2021" name="PeerJ">
        <title>Extensive microbial diversity within the chicken gut microbiome revealed by metagenomics and culture.</title>
        <authorList>
            <person name="Gilroy R."/>
            <person name="Ravi A."/>
            <person name="Getino M."/>
            <person name="Pursley I."/>
            <person name="Horton D.L."/>
            <person name="Alikhan N.F."/>
            <person name="Baker D."/>
            <person name="Gharbi K."/>
            <person name="Hall N."/>
            <person name="Watson M."/>
            <person name="Adriaenssens E.M."/>
            <person name="Foster-Nyarko E."/>
            <person name="Jarju S."/>
            <person name="Secka A."/>
            <person name="Antonio M."/>
            <person name="Oren A."/>
            <person name="Chaudhuri R.R."/>
            <person name="La Ragione R."/>
            <person name="Hildebrand F."/>
            <person name="Pallen M.J."/>
        </authorList>
    </citation>
    <scope>NUCLEOTIDE SEQUENCE</scope>
    <source>
        <strain evidence="3">D5-748</strain>
    </source>
</reference>
<protein>
    <submittedName>
        <fullName evidence="3">M23 family metallopeptidase</fullName>
    </submittedName>
</protein>
<feature type="domain" description="M23ase beta-sheet core" evidence="2">
    <location>
        <begin position="193"/>
        <end position="288"/>
    </location>
</feature>
<reference evidence="3" key="1">
    <citation type="submission" date="2020-10" db="EMBL/GenBank/DDBJ databases">
        <authorList>
            <person name="Gilroy R."/>
        </authorList>
    </citation>
    <scope>NUCLEOTIDE SEQUENCE</scope>
    <source>
        <strain evidence="3">D5-748</strain>
    </source>
</reference>
<dbReference type="SUPFAM" id="SSF51261">
    <property type="entry name" value="Duplicated hybrid motif"/>
    <property type="match status" value="1"/>
</dbReference>
<keyword evidence="1" id="KW-0812">Transmembrane</keyword>
<proteinExistence type="predicted"/>
<evidence type="ECO:0000256" key="1">
    <source>
        <dbReference type="SAM" id="Phobius"/>
    </source>
</evidence>
<dbReference type="PANTHER" id="PTHR21666:SF270">
    <property type="entry name" value="MUREIN HYDROLASE ACTIVATOR ENVC"/>
    <property type="match status" value="1"/>
</dbReference>
<dbReference type="EMBL" id="JADIMO010000042">
    <property type="protein sequence ID" value="MBO8444808.1"/>
    <property type="molecule type" value="Genomic_DNA"/>
</dbReference>
<dbReference type="GO" id="GO:0004222">
    <property type="term" value="F:metalloendopeptidase activity"/>
    <property type="evidence" value="ECO:0007669"/>
    <property type="project" value="TreeGrafter"/>
</dbReference>
<dbReference type="Proteomes" id="UP000823619">
    <property type="component" value="Unassembled WGS sequence"/>
</dbReference>
<dbReference type="InterPro" id="IPR011055">
    <property type="entry name" value="Dup_hybrid_motif"/>
</dbReference>
<organism evidence="3 4">
    <name type="scientific">Candidatus Cryptobacteroides merdavium</name>
    <dbReference type="NCBI Taxonomy" id="2840769"/>
    <lineage>
        <taxon>Bacteria</taxon>
        <taxon>Pseudomonadati</taxon>
        <taxon>Bacteroidota</taxon>
        <taxon>Bacteroidia</taxon>
        <taxon>Bacteroidales</taxon>
        <taxon>Candidatus Cryptobacteroides</taxon>
    </lineage>
</organism>
<sequence>MSSRYIIDKDDFRIRKDRPSVRSVFMRALKYLVVSVGLAVIYYIVFALFISTDTERRLKQENRMFEKLYPEMEEKEALLGDVVAELQQRDNSIYGEIFHSAALPSMDFGYADFVSAGDSVSDEGVVRYTEMKIASTGKKAAKVDASFKYILEKCASMRDSLPPLHLPLKDFSYAQTGASVGSKINPFYKVPVSHDGLDLLVPSGTPVYASAAGVVVETVRSGRGSGNVVVIDHGNGYVTRYAHLKEIHVRRGRHVEMGDKIGLSGMTGRAFAPHLHYTVMKDTVVLDPLNHFFGSVTPETYMEMMILGESIAQSMD</sequence>
<evidence type="ECO:0000313" key="3">
    <source>
        <dbReference type="EMBL" id="MBO8444808.1"/>
    </source>
</evidence>
<name>A0A9D9EC11_9BACT</name>
<dbReference type="InterPro" id="IPR050570">
    <property type="entry name" value="Cell_wall_metabolism_enzyme"/>
</dbReference>
<feature type="transmembrane region" description="Helical" evidence="1">
    <location>
        <begin position="28"/>
        <end position="50"/>
    </location>
</feature>
<dbReference type="AlphaFoldDB" id="A0A9D9EC11"/>
<gene>
    <name evidence="3" type="ORF">IAC23_03810</name>
</gene>
<comment type="caution">
    <text evidence="3">The sequence shown here is derived from an EMBL/GenBank/DDBJ whole genome shotgun (WGS) entry which is preliminary data.</text>
</comment>
<keyword evidence="1" id="KW-0472">Membrane</keyword>
<evidence type="ECO:0000259" key="2">
    <source>
        <dbReference type="Pfam" id="PF01551"/>
    </source>
</evidence>
<dbReference type="CDD" id="cd12797">
    <property type="entry name" value="M23_peptidase"/>
    <property type="match status" value="1"/>
</dbReference>
<evidence type="ECO:0000313" key="4">
    <source>
        <dbReference type="Proteomes" id="UP000823619"/>
    </source>
</evidence>